<sequence length="562" mass="61847">MFRHSFKFARSLALGKPSSKPDLRWFIIGASGGVILASSLRTIHGDTQPPNRPPKDLHISKDSKPQRPSKNDPSAVFDGIRKNLDKLGNDISDLPDTYGGDNELATLEKISKDLELLGKGLKEFQKSIEALGKVSDAPQTDEQVVQQALTTHAASFIPDTQSGVARFDSVVVPSNSPSEDHIASTFCHLATHSWSIFGVFDGHNGPATSSFLNSNLLNAIIGALADLFSKHAPVTREHTELAIEPGSGRPEPPPEEIDQTIKEAFLRVDDEIVNWAAERALEQTSKEAAVNLLATAHAGSCALVGFYESDTRLLRVALTGDSRAVLGRKVVRKGKETYEVHVLSQDQNAHNPAEDARMSALHSGEKIMDNGRVLGWGMSRAFGDAAYKWSRELQERLHEEFLGDRVRENVKTPPYFTAEPEITTTEVQPGDFVVLATDGLWDCLTNEEVVGLVGIWLGGRKLSSGDGSLVSGASSAEKKTGNEKVWEREELPVKLEEDKTVMYRWWRAKKRFIDVDNNVAVHLARNALGGADRDLTSALLFMDPPRSRRYRDDISVQVVLFQ</sequence>
<evidence type="ECO:0000313" key="3">
    <source>
        <dbReference type="EMBL" id="KIJ95709.1"/>
    </source>
</evidence>
<dbReference type="Pfam" id="PF00481">
    <property type="entry name" value="PP2C"/>
    <property type="match status" value="1"/>
</dbReference>
<keyword evidence="4" id="KW-1185">Reference proteome</keyword>
<dbReference type="InterPro" id="IPR036457">
    <property type="entry name" value="PPM-type-like_dom_sf"/>
</dbReference>
<reference evidence="4" key="2">
    <citation type="submission" date="2015-01" db="EMBL/GenBank/DDBJ databases">
        <title>Evolutionary Origins and Diversification of the Mycorrhizal Mutualists.</title>
        <authorList>
            <consortium name="DOE Joint Genome Institute"/>
            <consortium name="Mycorrhizal Genomics Consortium"/>
            <person name="Kohler A."/>
            <person name="Kuo A."/>
            <person name="Nagy L.G."/>
            <person name="Floudas D."/>
            <person name="Copeland A."/>
            <person name="Barry K.W."/>
            <person name="Cichocki N."/>
            <person name="Veneault-Fourrey C."/>
            <person name="LaButti K."/>
            <person name="Lindquist E.A."/>
            <person name="Lipzen A."/>
            <person name="Lundell T."/>
            <person name="Morin E."/>
            <person name="Murat C."/>
            <person name="Riley R."/>
            <person name="Ohm R."/>
            <person name="Sun H."/>
            <person name="Tunlid A."/>
            <person name="Henrissat B."/>
            <person name="Grigoriev I.V."/>
            <person name="Hibbett D.S."/>
            <person name="Martin F."/>
        </authorList>
    </citation>
    <scope>NUCLEOTIDE SEQUENCE [LARGE SCALE GENOMIC DNA]</scope>
    <source>
        <strain evidence="4">LaAM-08-1</strain>
    </source>
</reference>
<dbReference type="CDD" id="cd00143">
    <property type="entry name" value="PP2Cc"/>
    <property type="match status" value="1"/>
</dbReference>
<organism evidence="3 4">
    <name type="scientific">Laccaria amethystina LaAM-08-1</name>
    <dbReference type="NCBI Taxonomy" id="1095629"/>
    <lineage>
        <taxon>Eukaryota</taxon>
        <taxon>Fungi</taxon>
        <taxon>Dikarya</taxon>
        <taxon>Basidiomycota</taxon>
        <taxon>Agaricomycotina</taxon>
        <taxon>Agaricomycetes</taxon>
        <taxon>Agaricomycetidae</taxon>
        <taxon>Agaricales</taxon>
        <taxon>Agaricineae</taxon>
        <taxon>Hydnangiaceae</taxon>
        <taxon>Laccaria</taxon>
    </lineage>
</organism>
<dbReference type="InterPro" id="IPR015655">
    <property type="entry name" value="PP2C"/>
</dbReference>
<evidence type="ECO:0000313" key="4">
    <source>
        <dbReference type="Proteomes" id="UP000054477"/>
    </source>
</evidence>
<reference evidence="3 4" key="1">
    <citation type="submission" date="2014-04" db="EMBL/GenBank/DDBJ databases">
        <authorList>
            <consortium name="DOE Joint Genome Institute"/>
            <person name="Kuo A."/>
            <person name="Kohler A."/>
            <person name="Nagy L.G."/>
            <person name="Floudas D."/>
            <person name="Copeland A."/>
            <person name="Barry K.W."/>
            <person name="Cichocki N."/>
            <person name="Veneault-Fourrey C."/>
            <person name="LaButti K."/>
            <person name="Lindquist E.A."/>
            <person name="Lipzen A."/>
            <person name="Lundell T."/>
            <person name="Morin E."/>
            <person name="Murat C."/>
            <person name="Sun H."/>
            <person name="Tunlid A."/>
            <person name="Henrissat B."/>
            <person name="Grigoriev I.V."/>
            <person name="Hibbett D.S."/>
            <person name="Martin F."/>
            <person name="Nordberg H.P."/>
            <person name="Cantor M.N."/>
            <person name="Hua S.X."/>
        </authorList>
    </citation>
    <scope>NUCLEOTIDE SEQUENCE [LARGE SCALE GENOMIC DNA]</scope>
    <source>
        <strain evidence="3 4">LaAM-08-1</strain>
    </source>
</reference>
<feature type="compositionally biased region" description="Basic and acidic residues" evidence="1">
    <location>
        <begin position="53"/>
        <end position="65"/>
    </location>
</feature>
<dbReference type="PROSITE" id="PS51746">
    <property type="entry name" value="PPM_2"/>
    <property type="match status" value="1"/>
</dbReference>
<feature type="region of interest" description="Disordered" evidence="1">
    <location>
        <begin position="43"/>
        <end position="75"/>
    </location>
</feature>
<evidence type="ECO:0000256" key="1">
    <source>
        <dbReference type="SAM" id="MobiDB-lite"/>
    </source>
</evidence>
<dbReference type="PANTHER" id="PTHR13832">
    <property type="entry name" value="PROTEIN PHOSPHATASE 2C"/>
    <property type="match status" value="1"/>
</dbReference>
<name>A0A0C9WK26_9AGAR</name>
<dbReference type="AlphaFoldDB" id="A0A0C9WK26"/>
<dbReference type="InterPro" id="IPR001932">
    <property type="entry name" value="PPM-type_phosphatase-like_dom"/>
</dbReference>
<proteinExistence type="predicted"/>
<dbReference type="Proteomes" id="UP000054477">
    <property type="component" value="Unassembled WGS sequence"/>
</dbReference>
<gene>
    <name evidence="3" type="ORF">K443DRAFT_321866</name>
</gene>
<dbReference type="GO" id="GO:0004741">
    <property type="term" value="F:[pyruvate dehydrogenase (acetyl-transferring)]-phosphatase activity"/>
    <property type="evidence" value="ECO:0007669"/>
    <property type="project" value="TreeGrafter"/>
</dbReference>
<accession>A0A0C9WK26</accession>
<evidence type="ECO:0000259" key="2">
    <source>
        <dbReference type="PROSITE" id="PS51746"/>
    </source>
</evidence>
<dbReference type="SMART" id="SM00332">
    <property type="entry name" value="PP2Cc"/>
    <property type="match status" value="1"/>
</dbReference>
<dbReference type="Gene3D" id="3.60.40.10">
    <property type="entry name" value="PPM-type phosphatase domain"/>
    <property type="match status" value="1"/>
</dbReference>
<dbReference type="PANTHER" id="PTHR13832:SF792">
    <property type="entry name" value="GM14286P"/>
    <property type="match status" value="1"/>
</dbReference>
<dbReference type="STRING" id="1095629.A0A0C9WK26"/>
<feature type="domain" description="PPM-type phosphatase" evidence="2">
    <location>
        <begin position="164"/>
        <end position="561"/>
    </location>
</feature>
<dbReference type="GO" id="GO:0005739">
    <property type="term" value="C:mitochondrion"/>
    <property type="evidence" value="ECO:0007669"/>
    <property type="project" value="TreeGrafter"/>
</dbReference>
<protein>
    <recommendedName>
        <fullName evidence="2">PPM-type phosphatase domain-containing protein</fullName>
    </recommendedName>
</protein>
<dbReference type="EMBL" id="KN838746">
    <property type="protein sequence ID" value="KIJ95709.1"/>
    <property type="molecule type" value="Genomic_DNA"/>
</dbReference>
<dbReference type="SUPFAM" id="SSF81606">
    <property type="entry name" value="PP2C-like"/>
    <property type="match status" value="1"/>
</dbReference>
<dbReference type="HOGENOM" id="CLU_021928_3_0_1"/>
<dbReference type="OrthoDB" id="420076at2759"/>